<evidence type="ECO:0000313" key="2">
    <source>
        <dbReference type="Proteomes" id="UP001209854"/>
    </source>
</evidence>
<evidence type="ECO:0000313" key="1">
    <source>
        <dbReference type="EMBL" id="MCW7555566.1"/>
    </source>
</evidence>
<proteinExistence type="predicted"/>
<reference evidence="1 2" key="1">
    <citation type="submission" date="2022-10" db="EMBL/GenBank/DDBJ databases">
        <title>High-quality genome sequences of two octocoral-associated bacteria, Endozoicomonas euniceicola EF212 and Endozoicomonas gorgoniicola PS125.</title>
        <authorList>
            <person name="Chiou Y.-J."/>
            <person name="Chen Y.-H."/>
        </authorList>
    </citation>
    <scope>NUCLEOTIDE SEQUENCE [LARGE SCALE GENOMIC DNA]</scope>
    <source>
        <strain evidence="1 2">PS125</strain>
    </source>
</reference>
<name>A0ABT3N1Q9_9GAMM</name>
<protein>
    <submittedName>
        <fullName evidence="1">Uncharacterized protein</fullName>
    </submittedName>
</protein>
<dbReference type="Proteomes" id="UP001209854">
    <property type="component" value="Unassembled WGS sequence"/>
</dbReference>
<comment type="caution">
    <text evidence="1">The sequence shown here is derived from an EMBL/GenBank/DDBJ whole genome shotgun (WGS) entry which is preliminary data.</text>
</comment>
<accession>A0ABT3N1Q9</accession>
<gene>
    <name evidence="1" type="ORF">NX722_23665</name>
</gene>
<dbReference type="EMBL" id="JAPFCC010000001">
    <property type="protein sequence ID" value="MCW7555566.1"/>
    <property type="molecule type" value="Genomic_DNA"/>
</dbReference>
<organism evidence="1 2">
    <name type="scientific">Endozoicomonas gorgoniicola</name>
    <dbReference type="NCBI Taxonomy" id="1234144"/>
    <lineage>
        <taxon>Bacteria</taxon>
        <taxon>Pseudomonadati</taxon>
        <taxon>Pseudomonadota</taxon>
        <taxon>Gammaproteobacteria</taxon>
        <taxon>Oceanospirillales</taxon>
        <taxon>Endozoicomonadaceae</taxon>
        <taxon>Endozoicomonas</taxon>
    </lineage>
</organism>
<keyword evidence="2" id="KW-1185">Reference proteome</keyword>
<dbReference type="RefSeq" id="WP_262565315.1">
    <property type="nucleotide sequence ID" value="NZ_JAPFCC010000001.1"/>
</dbReference>
<sequence>MEVCQPLNEVANYSCHAIQQLDQQLSVLRQQYDPIQHFEDYEGESMVWQAELWEKPKLTDFVDKHRSRRAIGSFREAS</sequence>